<proteinExistence type="predicted"/>
<evidence type="ECO:0000313" key="4">
    <source>
        <dbReference type="EMBL" id="XBH07852.1"/>
    </source>
</evidence>
<dbReference type="InterPro" id="IPR042095">
    <property type="entry name" value="SUMF_sf"/>
</dbReference>
<dbReference type="AlphaFoldDB" id="A0AAU7CQJ9"/>
<organism evidence="4">
    <name type="scientific">Singulisphaera sp. Ch08</name>
    <dbReference type="NCBI Taxonomy" id="3120278"/>
    <lineage>
        <taxon>Bacteria</taxon>
        <taxon>Pseudomonadati</taxon>
        <taxon>Planctomycetota</taxon>
        <taxon>Planctomycetia</taxon>
        <taxon>Isosphaerales</taxon>
        <taxon>Isosphaeraceae</taxon>
        <taxon>Singulisphaera</taxon>
    </lineage>
</organism>
<dbReference type="PANTHER" id="PTHR23150">
    <property type="entry name" value="SULFATASE MODIFYING FACTOR 1, 2"/>
    <property type="match status" value="1"/>
</dbReference>
<dbReference type="InterPro" id="IPR016187">
    <property type="entry name" value="CTDL_fold"/>
</dbReference>
<dbReference type="EMBL" id="CP155447">
    <property type="protein sequence ID" value="XBH07852.1"/>
    <property type="molecule type" value="Genomic_DNA"/>
</dbReference>
<feature type="region of interest" description="Disordered" evidence="1">
    <location>
        <begin position="224"/>
        <end position="253"/>
    </location>
</feature>
<protein>
    <submittedName>
        <fullName evidence="4">Formylglycine-generating enzyme family protein</fullName>
    </submittedName>
</protein>
<dbReference type="PANTHER" id="PTHR23150:SF19">
    <property type="entry name" value="FORMYLGLYCINE-GENERATING ENZYME"/>
    <property type="match status" value="1"/>
</dbReference>
<dbReference type="SUPFAM" id="SSF56436">
    <property type="entry name" value="C-type lectin-like"/>
    <property type="match status" value="1"/>
</dbReference>
<name>A0AAU7CQJ9_9BACT</name>
<evidence type="ECO:0000259" key="3">
    <source>
        <dbReference type="Pfam" id="PF03781"/>
    </source>
</evidence>
<dbReference type="InterPro" id="IPR051043">
    <property type="entry name" value="Sulfatase_Mod_Factor_Kinase"/>
</dbReference>
<reference evidence="4" key="1">
    <citation type="submission" date="2024-05" db="EMBL/GenBank/DDBJ databases">
        <title>Planctomycetes of the genus Singulisphaera possess chitinolytic capabilities.</title>
        <authorList>
            <person name="Ivanova A."/>
        </authorList>
    </citation>
    <scope>NUCLEOTIDE SEQUENCE</scope>
    <source>
        <strain evidence="4">Ch08T</strain>
    </source>
</reference>
<feature type="signal peptide" evidence="2">
    <location>
        <begin position="1"/>
        <end position="21"/>
    </location>
</feature>
<dbReference type="Gene3D" id="3.90.1580.10">
    <property type="entry name" value="paralog of FGE (formylglycine-generating enzyme)"/>
    <property type="match status" value="1"/>
</dbReference>
<dbReference type="GO" id="GO:0120147">
    <property type="term" value="F:formylglycine-generating oxidase activity"/>
    <property type="evidence" value="ECO:0007669"/>
    <property type="project" value="TreeGrafter"/>
</dbReference>
<gene>
    <name evidence="4" type="ORF">V5E97_18015</name>
</gene>
<dbReference type="Pfam" id="PF03781">
    <property type="entry name" value="FGE-sulfatase"/>
    <property type="match status" value="1"/>
</dbReference>
<accession>A0AAU7CQJ9</accession>
<sequence length="286" mass="31433">MTRLSKLVLCSAVLLGAPTLAQNGTRPGDERRIQGLKLCWCPPGRFMMGSPPEEPGHRPDEVQVAVRITRGFWIGKFEVTQGDWKRIMGALPGPLTVELPEGDDLPVGNVNFAQAEAFCRKLTELARESGQLPAGWEFRLPTEAQWEYGCRAGTTTGTAFGDSLSRTQANFKGKPYNGGADEGPVLGVAAKVGSYPANAWGVHDMHGNTFEWCRDWYHQRLPGGDDPDLSSASSTTPLNRDGTTSRSRRGGAWTDDGWPCRSACRLRFEPERGYDHIGFRVVAVRR</sequence>
<feature type="chain" id="PRO_5043873650" evidence="2">
    <location>
        <begin position="22"/>
        <end position="286"/>
    </location>
</feature>
<evidence type="ECO:0000256" key="1">
    <source>
        <dbReference type="SAM" id="MobiDB-lite"/>
    </source>
</evidence>
<dbReference type="InterPro" id="IPR005532">
    <property type="entry name" value="SUMF_dom"/>
</dbReference>
<feature type="domain" description="Sulfatase-modifying factor enzyme-like" evidence="3">
    <location>
        <begin position="40"/>
        <end position="282"/>
    </location>
</feature>
<evidence type="ECO:0000256" key="2">
    <source>
        <dbReference type="SAM" id="SignalP"/>
    </source>
</evidence>
<keyword evidence="2" id="KW-0732">Signal</keyword>
<dbReference type="RefSeq" id="WP_406700689.1">
    <property type="nucleotide sequence ID" value="NZ_CP155447.1"/>
</dbReference>